<keyword evidence="2" id="KW-1185">Reference proteome</keyword>
<proteinExistence type="predicted"/>
<reference evidence="1 2" key="1">
    <citation type="journal article" date="2019" name="Commun. Biol.">
        <title>The bagworm genome reveals a unique fibroin gene that provides high tensile strength.</title>
        <authorList>
            <person name="Kono N."/>
            <person name="Nakamura H."/>
            <person name="Ohtoshi R."/>
            <person name="Tomita M."/>
            <person name="Numata K."/>
            <person name="Arakawa K."/>
        </authorList>
    </citation>
    <scope>NUCLEOTIDE SEQUENCE [LARGE SCALE GENOMIC DNA]</scope>
</reference>
<evidence type="ECO:0000313" key="1">
    <source>
        <dbReference type="EMBL" id="GBP20838.1"/>
    </source>
</evidence>
<name>A0A4C1U3K4_EUMVA</name>
<dbReference type="EMBL" id="BGZK01000123">
    <property type="protein sequence ID" value="GBP20838.1"/>
    <property type="molecule type" value="Genomic_DNA"/>
</dbReference>
<dbReference type="Proteomes" id="UP000299102">
    <property type="component" value="Unassembled WGS sequence"/>
</dbReference>
<protein>
    <submittedName>
        <fullName evidence="1">Uncharacterized protein</fullName>
    </submittedName>
</protein>
<gene>
    <name evidence="1" type="ORF">EVAR_80655_1</name>
</gene>
<evidence type="ECO:0000313" key="2">
    <source>
        <dbReference type="Proteomes" id="UP000299102"/>
    </source>
</evidence>
<dbReference type="AlphaFoldDB" id="A0A4C1U3K4"/>
<sequence>MDAAFESEVGRVRLKKNIALSCKDKRRGAVHLQTVYTYTVCEKRNQCRRRQWIPHPWRLKTSERGRGPKVGWHREQQRYHEEQMMLKPEVSGGKMLKPKVVAALLPY</sequence>
<organism evidence="1 2">
    <name type="scientific">Eumeta variegata</name>
    <name type="common">Bagworm moth</name>
    <name type="synonym">Eumeta japonica</name>
    <dbReference type="NCBI Taxonomy" id="151549"/>
    <lineage>
        <taxon>Eukaryota</taxon>
        <taxon>Metazoa</taxon>
        <taxon>Ecdysozoa</taxon>
        <taxon>Arthropoda</taxon>
        <taxon>Hexapoda</taxon>
        <taxon>Insecta</taxon>
        <taxon>Pterygota</taxon>
        <taxon>Neoptera</taxon>
        <taxon>Endopterygota</taxon>
        <taxon>Lepidoptera</taxon>
        <taxon>Glossata</taxon>
        <taxon>Ditrysia</taxon>
        <taxon>Tineoidea</taxon>
        <taxon>Psychidae</taxon>
        <taxon>Oiketicinae</taxon>
        <taxon>Eumeta</taxon>
    </lineage>
</organism>
<comment type="caution">
    <text evidence="1">The sequence shown here is derived from an EMBL/GenBank/DDBJ whole genome shotgun (WGS) entry which is preliminary data.</text>
</comment>
<accession>A0A4C1U3K4</accession>